<proteinExistence type="predicted"/>
<sequence length="127" mass="13446">MFAGFASFCRWFAGTRPGCYIGTFLGYRFTGVPSEEARKKAEKYAFPAGEQEVGSSTTPTPTDPPVRPKMVAAATPEPPPGGRAGQAKTAATPAAEPDLTADPDPPPDPSTSKRCHLRVVPPLDRES</sequence>
<evidence type="ECO:0000313" key="2">
    <source>
        <dbReference type="EMBL" id="GAA3555614.1"/>
    </source>
</evidence>
<evidence type="ECO:0000313" key="3">
    <source>
        <dbReference type="Proteomes" id="UP001501222"/>
    </source>
</evidence>
<dbReference type="Proteomes" id="UP001501222">
    <property type="component" value="Unassembled WGS sequence"/>
</dbReference>
<accession>A0ABP6WTE2</accession>
<gene>
    <name evidence="2" type="ORF">GCM10022235_24500</name>
</gene>
<name>A0ABP6WTE2_9ACTN</name>
<evidence type="ECO:0000256" key="1">
    <source>
        <dbReference type="SAM" id="MobiDB-lite"/>
    </source>
</evidence>
<dbReference type="EMBL" id="BAABAA010000002">
    <property type="protein sequence ID" value="GAA3555614.1"/>
    <property type="molecule type" value="Genomic_DNA"/>
</dbReference>
<reference evidence="3" key="1">
    <citation type="journal article" date="2019" name="Int. J. Syst. Evol. Microbiol.">
        <title>The Global Catalogue of Microorganisms (GCM) 10K type strain sequencing project: providing services to taxonomists for standard genome sequencing and annotation.</title>
        <authorList>
            <consortium name="The Broad Institute Genomics Platform"/>
            <consortium name="The Broad Institute Genome Sequencing Center for Infectious Disease"/>
            <person name="Wu L."/>
            <person name="Ma J."/>
        </authorList>
    </citation>
    <scope>NUCLEOTIDE SEQUENCE [LARGE SCALE GENOMIC DNA]</scope>
    <source>
        <strain evidence="3">JCM 16928</strain>
    </source>
</reference>
<protein>
    <submittedName>
        <fullName evidence="2">Uncharacterized protein</fullName>
    </submittedName>
</protein>
<comment type="caution">
    <text evidence="2">The sequence shown here is derived from an EMBL/GenBank/DDBJ whole genome shotgun (WGS) entry which is preliminary data.</text>
</comment>
<feature type="region of interest" description="Disordered" evidence="1">
    <location>
        <begin position="38"/>
        <end position="127"/>
    </location>
</feature>
<organism evidence="2 3">
    <name type="scientific">Kribbella ginsengisoli</name>
    <dbReference type="NCBI Taxonomy" id="363865"/>
    <lineage>
        <taxon>Bacteria</taxon>
        <taxon>Bacillati</taxon>
        <taxon>Actinomycetota</taxon>
        <taxon>Actinomycetes</taxon>
        <taxon>Propionibacteriales</taxon>
        <taxon>Kribbellaceae</taxon>
        <taxon>Kribbella</taxon>
    </lineage>
</organism>
<keyword evidence="3" id="KW-1185">Reference proteome</keyword>
<feature type="compositionally biased region" description="Low complexity" evidence="1">
    <location>
        <begin position="85"/>
        <end position="102"/>
    </location>
</feature>